<dbReference type="EMBL" id="CAJVPJ010000597">
    <property type="protein sequence ID" value="CAG8541175.1"/>
    <property type="molecule type" value="Genomic_DNA"/>
</dbReference>
<dbReference type="Pfam" id="PF00076">
    <property type="entry name" value="RRM_1"/>
    <property type="match status" value="1"/>
</dbReference>
<name>A0A9N9AQE3_9GLOM</name>
<protein>
    <submittedName>
        <fullName evidence="4">1680_t:CDS:1</fullName>
    </submittedName>
</protein>
<dbReference type="InterPro" id="IPR035979">
    <property type="entry name" value="RBD_domain_sf"/>
</dbReference>
<dbReference type="SMART" id="SM00360">
    <property type="entry name" value="RRM"/>
    <property type="match status" value="1"/>
</dbReference>
<sequence length="298" mass="33566">MADTELKISEKTELNSGDYKINDNSSLDQEHPSTKEDSYMKEDLEESKGSPLQQPLSSSMNGDSTRRDRDASVTRARSRSHRQSSSASRSRSRGDKRRNSRRHRRRSYSRDSDSRSRSRTRRDRDRSRERSRSRELSRGRRRSRRDQPAPSHVLGVFNLSLKTRERDLQQIFEQYGKVNQVMIVYDHRTDRSRGFGFVYMDSVEDATLAKDKTNGMLLNSRNMRVDYSLTQRAHTPTPGEYMGDRRGGGGGGGGGVAVVVIDLAVVVGLVLEGSPAVLAATEDLGADQGDLEVIRANL</sequence>
<dbReference type="Gene3D" id="3.30.70.330">
    <property type="match status" value="1"/>
</dbReference>
<feature type="compositionally biased region" description="Basic residues" evidence="2">
    <location>
        <begin position="90"/>
        <end position="107"/>
    </location>
</feature>
<evidence type="ECO:0000256" key="1">
    <source>
        <dbReference type="PROSITE-ProRule" id="PRU00176"/>
    </source>
</evidence>
<dbReference type="PANTHER" id="PTHR48034">
    <property type="entry name" value="TRANSFORMER-2 SEX-DETERMINING PROTEIN-RELATED"/>
    <property type="match status" value="1"/>
</dbReference>
<dbReference type="Proteomes" id="UP000789572">
    <property type="component" value="Unassembled WGS sequence"/>
</dbReference>
<keyword evidence="1" id="KW-0694">RNA-binding</keyword>
<evidence type="ECO:0000256" key="2">
    <source>
        <dbReference type="SAM" id="MobiDB-lite"/>
    </source>
</evidence>
<feature type="compositionally biased region" description="Polar residues" evidence="2">
    <location>
        <begin position="50"/>
        <end position="63"/>
    </location>
</feature>
<dbReference type="InterPro" id="IPR000504">
    <property type="entry name" value="RRM_dom"/>
</dbReference>
<dbReference type="AlphaFoldDB" id="A0A9N9AQE3"/>
<gene>
    <name evidence="4" type="ORF">POCULU_LOCUS4544</name>
</gene>
<feature type="domain" description="RRM" evidence="3">
    <location>
        <begin position="152"/>
        <end position="230"/>
    </location>
</feature>
<dbReference type="OrthoDB" id="439808at2759"/>
<comment type="caution">
    <text evidence="4">The sequence shown here is derived from an EMBL/GenBank/DDBJ whole genome shotgun (WGS) entry which is preliminary data.</text>
</comment>
<dbReference type="GO" id="GO:0003723">
    <property type="term" value="F:RNA binding"/>
    <property type="evidence" value="ECO:0007669"/>
    <property type="project" value="UniProtKB-UniRule"/>
</dbReference>
<accession>A0A9N9AQE3</accession>
<feature type="compositionally biased region" description="Basic and acidic residues" evidence="2">
    <location>
        <begin position="1"/>
        <end position="13"/>
    </location>
</feature>
<keyword evidence="5" id="KW-1185">Reference proteome</keyword>
<dbReference type="SUPFAM" id="SSF54928">
    <property type="entry name" value="RNA-binding domain, RBD"/>
    <property type="match status" value="1"/>
</dbReference>
<reference evidence="4" key="1">
    <citation type="submission" date="2021-06" db="EMBL/GenBank/DDBJ databases">
        <authorList>
            <person name="Kallberg Y."/>
            <person name="Tangrot J."/>
            <person name="Rosling A."/>
        </authorList>
    </citation>
    <scope>NUCLEOTIDE SEQUENCE</scope>
    <source>
        <strain evidence="4">IA702</strain>
    </source>
</reference>
<organism evidence="4 5">
    <name type="scientific">Paraglomus occultum</name>
    <dbReference type="NCBI Taxonomy" id="144539"/>
    <lineage>
        <taxon>Eukaryota</taxon>
        <taxon>Fungi</taxon>
        <taxon>Fungi incertae sedis</taxon>
        <taxon>Mucoromycota</taxon>
        <taxon>Glomeromycotina</taxon>
        <taxon>Glomeromycetes</taxon>
        <taxon>Paraglomerales</taxon>
        <taxon>Paraglomeraceae</taxon>
        <taxon>Paraglomus</taxon>
    </lineage>
</organism>
<evidence type="ECO:0000313" key="5">
    <source>
        <dbReference type="Proteomes" id="UP000789572"/>
    </source>
</evidence>
<dbReference type="InterPro" id="IPR050441">
    <property type="entry name" value="RBM"/>
</dbReference>
<feature type="region of interest" description="Disordered" evidence="2">
    <location>
        <begin position="1"/>
        <end position="151"/>
    </location>
</feature>
<feature type="compositionally biased region" description="Basic and acidic residues" evidence="2">
    <location>
        <begin position="28"/>
        <end position="48"/>
    </location>
</feature>
<dbReference type="CDD" id="cd12363">
    <property type="entry name" value="RRM_TRA2"/>
    <property type="match status" value="1"/>
</dbReference>
<evidence type="ECO:0000259" key="3">
    <source>
        <dbReference type="PROSITE" id="PS50102"/>
    </source>
</evidence>
<feature type="compositionally biased region" description="Basic and acidic residues" evidence="2">
    <location>
        <begin position="108"/>
        <end position="138"/>
    </location>
</feature>
<evidence type="ECO:0000313" key="4">
    <source>
        <dbReference type="EMBL" id="CAG8541175.1"/>
    </source>
</evidence>
<dbReference type="InterPro" id="IPR012677">
    <property type="entry name" value="Nucleotide-bd_a/b_plait_sf"/>
</dbReference>
<proteinExistence type="predicted"/>
<dbReference type="PROSITE" id="PS50102">
    <property type="entry name" value="RRM"/>
    <property type="match status" value="1"/>
</dbReference>